<dbReference type="EMBL" id="JACJII010000001">
    <property type="protein sequence ID" value="MBA9001708.1"/>
    <property type="molecule type" value="Genomic_DNA"/>
</dbReference>
<dbReference type="RefSeq" id="WP_182703932.1">
    <property type="nucleotide sequence ID" value="NZ_JACJII010000001.1"/>
</dbReference>
<organism evidence="3 4">
    <name type="scientific">Thermomonospora cellulosilytica</name>
    <dbReference type="NCBI Taxonomy" id="1411118"/>
    <lineage>
        <taxon>Bacteria</taxon>
        <taxon>Bacillati</taxon>
        <taxon>Actinomycetota</taxon>
        <taxon>Actinomycetes</taxon>
        <taxon>Streptosporangiales</taxon>
        <taxon>Thermomonosporaceae</taxon>
        <taxon>Thermomonospora</taxon>
    </lineage>
</organism>
<sequence>MSNWTKHTARAALCAALMPVFAAAGGALAHADTAGEPGAPVSVPIDVCGGAYATSGLVGAACEGHEGLSDAVAWDEWTALRAPRAGTDERRARRSDRDWHQVVRTPLTGPLRGVQDTAMGVTSLLPRLVDEKVRQPLSGLGEAAGSAGAAGPARPVRPGAGKTGGPVRPEDAAVPALPGTGLGLPVPGGLPIGGGLPLLG</sequence>
<reference evidence="3 4" key="1">
    <citation type="submission" date="2020-08" db="EMBL/GenBank/DDBJ databases">
        <title>Sequencing the genomes of 1000 actinobacteria strains.</title>
        <authorList>
            <person name="Klenk H.-P."/>
        </authorList>
    </citation>
    <scope>NUCLEOTIDE SEQUENCE [LARGE SCALE GENOMIC DNA]</scope>
    <source>
        <strain evidence="3 4">DSM 45823</strain>
    </source>
</reference>
<evidence type="ECO:0000313" key="3">
    <source>
        <dbReference type="EMBL" id="MBA9001708.1"/>
    </source>
</evidence>
<feature type="compositionally biased region" description="Low complexity" evidence="1">
    <location>
        <begin position="141"/>
        <end position="160"/>
    </location>
</feature>
<feature type="region of interest" description="Disordered" evidence="1">
    <location>
        <begin position="141"/>
        <end position="190"/>
    </location>
</feature>
<keyword evidence="2" id="KW-0732">Signal</keyword>
<evidence type="ECO:0000256" key="2">
    <source>
        <dbReference type="SAM" id="SignalP"/>
    </source>
</evidence>
<evidence type="ECO:0000313" key="4">
    <source>
        <dbReference type="Proteomes" id="UP000539313"/>
    </source>
</evidence>
<comment type="caution">
    <text evidence="3">The sequence shown here is derived from an EMBL/GenBank/DDBJ whole genome shotgun (WGS) entry which is preliminary data.</text>
</comment>
<name>A0A7W3R626_9ACTN</name>
<gene>
    <name evidence="3" type="ORF">HNR21_000590</name>
</gene>
<dbReference type="AlphaFoldDB" id="A0A7W3R626"/>
<accession>A0A7W3R626</accession>
<protein>
    <submittedName>
        <fullName evidence="3">Uncharacterized protein</fullName>
    </submittedName>
</protein>
<evidence type="ECO:0000256" key="1">
    <source>
        <dbReference type="SAM" id="MobiDB-lite"/>
    </source>
</evidence>
<dbReference type="Proteomes" id="UP000539313">
    <property type="component" value="Unassembled WGS sequence"/>
</dbReference>
<proteinExistence type="predicted"/>
<feature type="signal peptide" evidence="2">
    <location>
        <begin position="1"/>
        <end position="22"/>
    </location>
</feature>
<feature type="compositionally biased region" description="Low complexity" evidence="1">
    <location>
        <begin position="175"/>
        <end position="189"/>
    </location>
</feature>
<keyword evidence="4" id="KW-1185">Reference proteome</keyword>
<feature type="chain" id="PRO_5038626142" evidence="2">
    <location>
        <begin position="23"/>
        <end position="200"/>
    </location>
</feature>